<sequence>MLYYSCKKYSTHSTNFHSFHISARYTTTPSVNHTTEVTRDHKWITREAIRRNIRQFFLDFPPPSQPNFNVPTTASLTELYHAYYGEAASPARFIRAVNTIAGANVKADSSPNLR</sequence>
<dbReference type="Proteomes" id="UP001381693">
    <property type="component" value="Unassembled WGS sequence"/>
</dbReference>
<evidence type="ECO:0000313" key="2">
    <source>
        <dbReference type="Proteomes" id="UP001381693"/>
    </source>
</evidence>
<dbReference type="EMBL" id="JAXCGZ010022676">
    <property type="protein sequence ID" value="KAK7027490.1"/>
    <property type="molecule type" value="Genomic_DNA"/>
</dbReference>
<reference evidence="1 2" key="1">
    <citation type="submission" date="2023-11" db="EMBL/GenBank/DDBJ databases">
        <title>Halocaridina rubra genome assembly.</title>
        <authorList>
            <person name="Smith C."/>
        </authorList>
    </citation>
    <scope>NUCLEOTIDE SEQUENCE [LARGE SCALE GENOMIC DNA]</scope>
    <source>
        <strain evidence="1">EP-1</strain>
        <tissue evidence="1">Whole</tissue>
    </source>
</reference>
<name>A0AAN8WNG1_HALRR</name>
<organism evidence="1 2">
    <name type="scientific">Halocaridina rubra</name>
    <name type="common">Hawaiian red shrimp</name>
    <dbReference type="NCBI Taxonomy" id="373956"/>
    <lineage>
        <taxon>Eukaryota</taxon>
        <taxon>Metazoa</taxon>
        <taxon>Ecdysozoa</taxon>
        <taxon>Arthropoda</taxon>
        <taxon>Crustacea</taxon>
        <taxon>Multicrustacea</taxon>
        <taxon>Malacostraca</taxon>
        <taxon>Eumalacostraca</taxon>
        <taxon>Eucarida</taxon>
        <taxon>Decapoda</taxon>
        <taxon>Pleocyemata</taxon>
        <taxon>Caridea</taxon>
        <taxon>Atyoidea</taxon>
        <taxon>Atyidae</taxon>
        <taxon>Halocaridina</taxon>
    </lineage>
</organism>
<keyword evidence="2" id="KW-1185">Reference proteome</keyword>
<dbReference type="AlphaFoldDB" id="A0AAN8WNG1"/>
<accession>A0AAN8WNG1</accession>
<comment type="caution">
    <text evidence="1">The sequence shown here is derived from an EMBL/GenBank/DDBJ whole genome shotgun (WGS) entry which is preliminary data.</text>
</comment>
<gene>
    <name evidence="1" type="ORF">SK128_004442</name>
</gene>
<protein>
    <submittedName>
        <fullName evidence="1">Uncharacterized protein</fullName>
    </submittedName>
</protein>
<evidence type="ECO:0000313" key="1">
    <source>
        <dbReference type="EMBL" id="KAK7027490.1"/>
    </source>
</evidence>
<proteinExistence type="predicted"/>